<dbReference type="AlphaFoldDB" id="A0A2A4SWQ2"/>
<dbReference type="SUPFAM" id="SSF53686">
    <property type="entry name" value="Tryptophan synthase beta subunit-like PLP-dependent enzymes"/>
    <property type="match status" value="1"/>
</dbReference>
<dbReference type="PANTHER" id="PTHR42937">
    <property type="match status" value="1"/>
</dbReference>
<dbReference type="EMBL" id="NVSR01000113">
    <property type="protein sequence ID" value="PCI25554.1"/>
    <property type="molecule type" value="Genomic_DNA"/>
</dbReference>
<dbReference type="Proteomes" id="UP000218113">
    <property type="component" value="Unassembled WGS sequence"/>
</dbReference>
<dbReference type="NCBIfam" id="TIGR01747">
    <property type="entry name" value="diampropi_NH3ly"/>
    <property type="match status" value="1"/>
</dbReference>
<evidence type="ECO:0000313" key="4">
    <source>
        <dbReference type="EMBL" id="PCI25554.1"/>
    </source>
</evidence>
<comment type="caution">
    <text evidence="4">The sequence shown here is derived from an EMBL/GenBank/DDBJ whole genome shotgun (WGS) entry which is preliminary data.</text>
</comment>
<dbReference type="GO" id="GO:0030170">
    <property type="term" value="F:pyridoxal phosphate binding"/>
    <property type="evidence" value="ECO:0007669"/>
    <property type="project" value="InterPro"/>
</dbReference>
<dbReference type="InterPro" id="IPR010081">
    <property type="entry name" value="DiNH2opropionate_NH3_lyase"/>
</dbReference>
<dbReference type="Gene3D" id="3.40.50.1100">
    <property type="match status" value="3"/>
</dbReference>
<reference evidence="5" key="1">
    <citation type="submission" date="2017-08" db="EMBL/GenBank/DDBJ databases">
        <title>A dynamic microbial community with high functional redundancy inhabits the cold, oxic subseafloor aquifer.</title>
        <authorList>
            <person name="Tully B.J."/>
            <person name="Wheat C.G."/>
            <person name="Glazer B.T."/>
            <person name="Huber J.A."/>
        </authorList>
    </citation>
    <scope>NUCLEOTIDE SEQUENCE [LARGE SCALE GENOMIC DNA]</scope>
</reference>
<dbReference type="InterPro" id="IPR036052">
    <property type="entry name" value="TrpB-like_PALP_sf"/>
</dbReference>
<comment type="cofactor">
    <cofactor evidence="1">
        <name>pyridoxal 5'-phosphate</name>
        <dbReference type="ChEBI" id="CHEBI:597326"/>
    </cofactor>
</comment>
<keyword evidence="2" id="KW-0663">Pyridoxal phosphate</keyword>
<evidence type="ECO:0000259" key="3">
    <source>
        <dbReference type="Pfam" id="PF00291"/>
    </source>
</evidence>
<gene>
    <name evidence="4" type="ORF">COB67_10650</name>
</gene>
<accession>A0A2A4SWQ2</accession>
<keyword evidence="4" id="KW-0456">Lyase</keyword>
<evidence type="ECO:0000256" key="1">
    <source>
        <dbReference type="ARBA" id="ARBA00001933"/>
    </source>
</evidence>
<evidence type="ECO:0000256" key="2">
    <source>
        <dbReference type="ARBA" id="ARBA00022898"/>
    </source>
</evidence>
<sequence length="394" mass="43382">MKSVRYTFNSHFKQIPTYSESFAGHDVTAFHQSLDVYDATPLVSLPELAAKLGVKQILVKDESKRFGLNAFKGLGASYAIYQFIKRRWENLCAEPFQTERLFDPQLKEKMGEITFTTATDGNHGLAVAWTAQKLQQKAVIYVPENMVAARKAHIRATGAEVVVVNGTYDETVLTAAKAGKEKGWEIISDTAYPGYTEVPEWIMTGYATIFNEIEAQLQSMELSKPNMLFLQAGVGGLAGAAADYYVKKYSQDRPKLICVEPLDADCLLESIISGHGERRTAKGAQNSIMAGLNCGTASMLAWPVIKEAIEFFLAVDDDWAREAMKVLYYPEGNDKKLISGESGAAGLAGLIALCREASLKESKEKLGLNKESVVLLINTEGDTDPENFQKIINH</sequence>
<dbReference type="Pfam" id="PF00291">
    <property type="entry name" value="PALP"/>
    <property type="match status" value="1"/>
</dbReference>
<proteinExistence type="predicted"/>
<organism evidence="4 5">
    <name type="scientific">SAR324 cluster bacterium</name>
    <dbReference type="NCBI Taxonomy" id="2024889"/>
    <lineage>
        <taxon>Bacteria</taxon>
        <taxon>Deltaproteobacteria</taxon>
        <taxon>SAR324 cluster</taxon>
    </lineage>
</organism>
<dbReference type="NCBIfam" id="NF006058">
    <property type="entry name" value="PRK08206.1"/>
    <property type="match status" value="1"/>
</dbReference>
<evidence type="ECO:0000313" key="5">
    <source>
        <dbReference type="Proteomes" id="UP000218113"/>
    </source>
</evidence>
<name>A0A2A4SWQ2_9DELT</name>
<dbReference type="GO" id="GO:0008838">
    <property type="term" value="F:diaminopropionate ammonia-lyase activity"/>
    <property type="evidence" value="ECO:0007669"/>
    <property type="project" value="InterPro"/>
</dbReference>
<dbReference type="PANTHER" id="PTHR42937:SF1">
    <property type="entry name" value="DIAMINOPROPIONATE AMMONIA-LYASE"/>
    <property type="match status" value="1"/>
</dbReference>
<protein>
    <submittedName>
        <fullName evidence="4">Diaminopropionate ammonia-lyase</fullName>
    </submittedName>
</protein>
<feature type="domain" description="Tryptophan synthase beta chain-like PALP" evidence="3">
    <location>
        <begin position="38"/>
        <end position="362"/>
    </location>
</feature>
<dbReference type="InterPro" id="IPR001926">
    <property type="entry name" value="TrpB-like_PALP"/>
</dbReference>